<keyword evidence="2" id="KW-1185">Reference proteome</keyword>
<dbReference type="RefSeq" id="WP_252952566.1">
    <property type="nucleotide sequence ID" value="NZ_JAFIRR010000040.1"/>
</dbReference>
<evidence type="ECO:0000313" key="1">
    <source>
        <dbReference type="EMBL" id="MCO6415954.1"/>
    </source>
</evidence>
<accession>A0ABT1D241</accession>
<evidence type="ECO:0000313" key="2">
    <source>
        <dbReference type="Proteomes" id="UP001523392"/>
    </source>
</evidence>
<dbReference type="EMBL" id="JAFIRR010000040">
    <property type="protein sequence ID" value="MCO6415954.1"/>
    <property type="molecule type" value="Genomic_DNA"/>
</dbReference>
<proteinExistence type="predicted"/>
<gene>
    <name evidence="1" type="ORF">JYK14_07150</name>
</gene>
<reference evidence="1 2" key="1">
    <citation type="submission" date="2021-12" db="EMBL/GenBank/DDBJ databases">
        <title>Siccirubricoccus leaddurans sp. nov., a high concentration Zn2+ tolerance bacterium.</title>
        <authorList>
            <person name="Cao Y."/>
        </authorList>
    </citation>
    <scope>NUCLEOTIDE SEQUENCE [LARGE SCALE GENOMIC DNA]</scope>
    <source>
        <strain evidence="1 2">KC 17139</strain>
    </source>
</reference>
<name>A0ABT1D241_9PROT</name>
<dbReference type="Proteomes" id="UP001523392">
    <property type="component" value="Unassembled WGS sequence"/>
</dbReference>
<organism evidence="1 2">
    <name type="scientific">Siccirubricoccus soli</name>
    <dbReference type="NCBI Taxonomy" id="2899147"/>
    <lineage>
        <taxon>Bacteria</taxon>
        <taxon>Pseudomonadati</taxon>
        <taxon>Pseudomonadota</taxon>
        <taxon>Alphaproteobacteria</taxon>
        <taxon>Acetobacterales</taxon>
        <taxon>Roseomonadaceae</taxon>
        <taxon>Siccirubricoccus</taxon>
    </lineage>
</organism>
<sequence>MPDLPQTELRRVFEAARRFVAYRARAAALAVESCEETSLAEAIERDFLLFDLGRAEHELREAVLALDPDLAAGAPGRPGTS</sequence>
<comment type="caution">
    <text evidence="1">The sequence shown here is derived from an EMBL/GenBank/DDBJ whole genome shotgun (WGS) entry which is preliminary data.</text>
</comment>
<protein>
    <submittedName>
        <fullName evidence="1">Uncharacterized protein</fullName>
    </submittedName>
</protein>